<evidence type="ECO:0000259" key="2">
    <source>
        <dbReference type="PROSITE" id="PS51064"/>
    </source>
</evidence>
<protein>
    <recommendedName>
        <fullName evidence="2">IRS-type PTB domain-containing protein</fullName>
    </recommendedName>
</protein>
<dbReference type="GO" id="GO:0043410">
    <property type="term" value="P:positive regulation of MAPK cascade"/>
    <property type="evidence" value="ECO:0007669"/>
    <property type="project" value="TreeGrafter"/>
</dbReference>
<sequence>WKMNVFKEGLLYLHGVKFGKKTWRKIWMIILKPQPLEIGRLEVYSLPDDTNVDMLPPEQDKTKRRVVLLSDCLDITLAPEEACPPGCTAFYLDTTLRTYTLASEDCQEWLLALCQLTFQISLEENIKCICCSSGMGDQPEQYNVTVLGTVASERCLLAGEFVFLLDIEAVFLLDKETADIIYRWPYMFLRRFGIVKGGFCIEAGLQCDSGEGMFSFLSLHGHQVCQAIARHCLTEEEAMGSSTQESDYDQVSPPPPSYESDTEPQVSNHPGTACVGAGPGLADHYYAEVNLLPPSVNSQPSPQHPSHLQPGTEEEGESGQGPGPWGGSGDDGYTRGPAAGTRVAIVPEGLESNFVYSLVSCSESESDSSLYEALPFTSSPTPAPPSARAPVSAKPPCRARLFSKGTKKSKTAGGPVDRSPSGPKKGPTRSFQQKLSKLISLDLAKFQSRRRFGKGKS</sequence>
<feature type="domain" description="IRS-type PTB" evidence="2">
    <location>
        <begin position="138"/>
        <end position="242"/>
    </location>
</feature>
<dbReference type="GO" id="GO:0007169">
    <property type="term" value="P:cell surface receptor protein tyrosine kinase signaling pathway"/>
    <property type="evidence" value="ECO:0007669"/>
    <property type="project" value="TreeGrafter"/>
</dbReference>
<feature type="region of interest" description="Disordered" evidence="1">
    <location>
        <begin position="238"/>
        <end position="274"/>
    </location>
</feature>
<dbReference type="GeneTree" id="ENSGT00940000159868"/>
<dbReference type="Pfam" id="PF02174">
    <property type="entry name" value="IRS"/>
    <property type="match status" value="1"/>
</dbReference>
<reference evidence="3" key="2">
    <citation type="submission" date="2025-09" db="UniProtKB">
        <authorList>
            <consortium name="Ensembl"/>
        </authorList>
    </citation>
    <scope>IDENTIFICATION</scope>
</reference>
<dbReference type="PANTHER" id="PTHR21258">
    <property type="entry name" value="DOCKING PROTEIN RELATED"/>
    <property type="match status" value="1"/>
</dbReference>
<dbReference type="SMART" id="SM00233">
    <property type="entry name" value="PH"/>
    <property type="match status" value="1"/>
</dbReference>
<dbReference type="OMA" id="NIKCICC"/>
<dbReference type="SMART" id="SM01244">
    <property type="entry name" value="IRS"/>
    <property type="match status" value="1"/>
</dbReference>
<dbReference type="PANTHER" id="PTHR21258:SF58">
    <property type="entry name" value="DOCKING PROTEIN 3-LIKE"/>
    <property type="match status" value="1"/>
</dbReference>
<accession>A0A8C5BM44</accession>
<proteinExistence type="predicted"/>
<dbReference type="InterPro" id="IPR001849">
    <property type="entry name" value="PH_domain"/>
</dbReference>
<keyword evidence="4" id="KW-1185">Reference proteome</keyword>
<reference evidence="3" key="1">
    <citation type="submission" date="2025-08" db="UniProtKB">
        <authorList>
            <consortium name="Ensembl"/>
        </authorList>
    </citation>
    <scope>IDENTIFICATION</scope>
</reference>
<dbReference type="InterPro" id="IPR002404">
    <property type="entry name" value="IRS_PTB"/>
</dbReference>
<dbReference type="SMART" id="SM00310">
    <property type="entry name" value="PTBI"/>
    <property type="match status" value="1"/>
</dbReference>
<dbReference type="SUPFAM" id="SSF50729">
    <property type="entry name" value="PH domain-like"/>
    <property type="match status" value="2"/>
</dbReference>
<feature type="compositionally biased region" description="Gly residues" evidence="1">
    <location>
        <begin position="318"/>
        <end position="330"/>
    </location>
</feature>
<dbReference type="Ensembl" id="ENSGMOT00000052867.1">
    <property type="protein sequence ID" value="ENSGMOP00000047946.1"/>
    <property type="gene ID" value="ENSGMOG00000026819.1"/>
</dbReference>
<name>A0A8C5BM44_GADMO</name>
<evidence type="ECO:0000313" key="3">
    <source>
        <dbReference type="Ensembl" id="ENSGMOP00000047946.1"/>
    </source>
</evidence>
<feature type="compositionally biased region" description="Low complexity" evidence="1">
    <location>
        <begin position="292"/>
        <end position="311"/>
    </location>
</feature>
<dbReference type="GO" id="GO:0007265">
    <property type="term" value="P:Ras protein signal transduction"/>
    <property type="evidence" value="ECO:0007669"/>
    <property type="project" value="TreeGrafter"/>
</dbReference>
<dbReference type="GO" id="GO:0005737">
    <property type="term" value="C:cytoplasm"/>
    <property type="evidence" value="ECO:0007669"/>
    <property type="project" value="TreeGrafter"/>
</dbReference>
<dbReference type="AlphaFoldDB" id="A0A8C5BM44"/>
<dbReference type="InterPro" id="IPR011993">
    <property type="entry name" value="PH-like_dom_sf"/>
</dbReference>
<dbReference type="Gene3D" id="2.30.29.30">
    <property type="entry name" value="Pleckstrin-homology domain (PH domain)/Phosphotyrosine-binding domain (PTB)"/>
    <property type="match status" value="2"/>
</dbReference>
<dbReference type="PROSITE" id="PS51064">
    <property type="entry name" value="IRS_PTB"/>
    <property type="match status" value="1"/>
</dbReference>
<dbReference type="Proteomes" id="UP000694546">
    <property type="component" value="Chromosome 10"/>
</dbReference>
<organism evidence="3 4">
    <name type="scientific">Gadus morhua</name>
    <name type="common">Atlantic cod</name>
    <dbReference type="NCBI Taxonomy" id="8049"/>
    <lineage>
        <taxon>Eukaryota</taxon>
        <taxon>Metazoa</taxon>
        <taxon>Chordata</taxon>
        <taxon>Craniata</taxon>
        <taxon>Vertebrata</taxon>
        <taxon>Euteleostomi</taxon>
        <taxon>Actinopterygii</taxon>
        <taxon>Neopterygii</taxon>
        <taxon>Teleostei</taxon>
        <taxon>Neoteleostei</taxon>
        <taxon>Acanthomorphata</taxon>
        <taxon>Zeiogadaria</taxon>
        <taxon>Gadariae</taxon>
        <taxon>Gadiformes</taxon>
        <taxon>Gadoidei</taxon>
        <taxon>Gadidae</taxon>
        <taxon>Gadus</taxon>
    </lineage>
</organism>
<feature type="region of interest" description="Disordered" evidence="1">
    <location>
        <begin position="372"/>
        <end position="433"/>
    </location>
</feature>
<evidence type="ECO:0000256" key="1">
    <source>
        <dbReference type="SAM" id="MobiDB-lite"/>
    </source>
</evidence>
<evidence type="ECO:0000313" key="4">
    <source>
        <dbReference type="Proteomes" id="UP000694546"/>
    </source>
</evidence>
<feature type="region of interest" description="Disordered" evidence="1">
    <location>
        <begin position="292"/>
        <end position="338"/>
    </location>
</feature>
<dbReference type="InterPro" id="IPR050996">
    <property type="entry name" value="Docking_Protein_DOK"/>
</dbReference>